<dbReference type="Gene3D" id="3.40.50.720">
    <property type="entry name" value="NAD(P)-binding Rossmann-like Domain"/>
    <property type="match status" value="1"/>
</dbReference>
<reference evidence="8" key="1">
    <citation type="journal article" date="2019" name="Int. J. Syst. Evol. Microbiol.">
        <title>The Global Catalogue of Microorganisms (GCM) 10K type strain sequencing project: providing services to taxonomists for standard genome sequencing and annotation.</title>
        <authorList>
            <consortium name="The Broad Institute Genomics Platform"/>
            <consortium name="The Broad Institute Genome Sequencing Center for Infectious Disease"/>
            <person name="Wu L."/>
            <person name="Ma J."/>
        </authorList>
    </citation>
    <scope>NUCLEOTIDE SEQUENCE [LARGE SCALE GENOMIC DNA]</scope>
    <source>
        <strain evidence="8">CCM 7941</strain>
    </source>
</reference>
<dbReference type="InterPro" id="IPR047109">
    <property type="entry name" value="CAD-like"/>
</dbReference>
<sequence length="351" mass="37509">MFVCTGYAAQDATTPLAPFTFERRDPGPLDVVIEITHCGVCHSDLHAVRNEWGNTLYPCVPGHEIVGKVTAVGAQVTRFRVGDTAAVGCLVDSCRTCENCRDGLEQYCARGGTGTYNGKDRVSGGHTFGGYSSHIVVTQDFVLRVPDSLDPAAAAPLLCAGITTWSPLRHWKAGPGKTVGVVGLGGLGHMAVKFARALGAKVVLFTTSPSKVEDGARLGAEEVVLSADAKAVAAWRSKLDLIIDAVAAPHDVNMYLNLLKRDCTLVQVGAPDRPLPVNVFSLLPNRRSFAGSIIGGIAETQEMLDFCGANNIVADIELIPIQDIEKAYERMLKSDVKYRFVIDMTSLPRAA</sequence>
<dbReference type="InterPro" id="IPR036291">
    <property type="entry name" value="NAD(P)-bd_dom_sf"/>
</dbReference>
<dbReference type="SMART" id="SM00829">
    <property type="entry name" value="PKS_ER"/>
    <property type="match status" value="1"/>
</dbReference>
<organism evidence="7 8">
    <name type="scientific">Camelimonas abortus</name>
    <dbReference type="NCBI Taxonomy" id="1017184"/>
    <lineage>
        <taxon>Bacteria</taxon>
        <taxon>Pseudomonadati</taxon>
        <taxon>Pseudomonadota</taxon>
        <taxon>Alphaproteobacteria</taxon>
        <taxon>Hyphomicrobiales</taxon>
        <taxon>Chelatococcaceae</taxon>
        <taxon>Camelimonas</taxon>
    </lineage>
</organism>
<dbReference type="EC" id="1.1.-.-" evidence="7"/>
<dbReference type="RefSeq" id="WP_376829033.1">
    <property type="nucleotide sequence ID" value="NZ_JBHLWR010000004.1"/>
</dbReference>
<dbReference type="InterPro" id="IPR011032">
    <property type="entry name" value="GroES-like_sf"/>
</dbReference>
<dbReference type="InterPro" id="IPR029752">
    <property type="entry name" value="D-isomer_DH_CS1"/>
</dbReference>
<keyword evidence="3 5" id="KW-0862">Zinc</keyword>
<dbReference type="PANTHER" id="PTHR42683">
    <property type="entry name" value="ALDEHYDE REDUCTASE"/>
    <property type="match status" value="1"/>
</dbReference>
<protein>
    <submittedName>
        <fullName evidence="7">NAD(P)-dependent alcohol dehydrogenase</fullName>
        <ecNumber evidence="7">1.1.-.-</ecNumber>
    </submittedName>
</protein>
<evidence type="ECO:0000259" key="6">
    <source>
        <dbReference type="SMART" id="SM00829"/>
    </source>
</evidence>
<evidence type="ECO:0000256" key="4">
    <source>
        <dbReference type="ARBA" id="ARBA00023002"/>
    </source>
</evidence>
<keyword evidence="2 5" id="KW-0479">Metal-binding</keyword>
<dbReference type="Gene3D" id="3.90.180.10">
    <property type="entry name" value="Medium-chain alcohol dehydrogenases, catalytic domain"/>
    <property type="match status" value="1"/>
</dbReference>
<dbReference type="Proteomes" id="UP001595536">
    <property type="component" value="Unassembled WGS sequence"/>
</dbReference>
<keyword evidence="4 7" id="KW-0560">Oxidoreductase</keyword>
<evidence type="ECO:0000313" key="7">
    <source>
        <dbReference type="EMBL" id="MFC3266792.1"/>
    </source>
</evidence>
<comment type="similarity">
    <text evidence="5">Belongs to the zinc-containing alcohol dehydrogenase family.</text>
</comment>
<keyword evidence="8" id="KW-1185">Reference proteome</keyword>
<name>A0ABV7LFS7_9HYPH</name>
<dbReference type="EMBL" id="JBHRUV010000056">
    <property type="protein sequence ID" value="MFC3266792.1"/>
    <property type="molecule type" value="Genomic_DNA"/>
</dbReference>
<dbReference type="SUPFAM" id="SSF51735">
    <property type="entry name" value="NAD(P)-binding Rossmann-fold domains"/>
    <property type="match status" value="1"/>
</dbReference>
<dbReference type="InterPro" id="IPR020843">
    <property type="entry name" value="ER"/>
</dbReference>
<dbReference type="Pfam" id="PF00107">
    <property type="entry name" value="ADH_zinc_N"/>
    <property type="match status" value="1"/>
</dbReference>
<evidence type="ECO:0000256" key="2">
    <source>
        <dbReference type="ARBA" id="ARBA00022723"/>
    </source>
</evidence>
<comment type="caution">
    <text evidence="7">The sequence shown here is derived from an EMBL/GenBank/DDBJ whole genome shotgun (WGS) entry which is preliminary data.</text>
</comment>
<evidence type="ECO:0000313" key="8">
    <source>
        <dbReference type="Proteomes" id="UP001595536"/>
    </source>
</evidence>
<evidence type="ECO:0000256" key="5">
    <source>
        <dbReference type="RuleBase" id="RU361277"/>
    </source>
</evidence>
<dbReference type="PROSITE" id="PS00059">
    <property type="entry name" value="ADH_ZINC"/>
    <property type="match status" value="1"/>
</dbReference>
<gene>
    <name evidence="7" type="ORF">ACFOEX_10555</name>
</gene>
<dbReference type="PROSITE" id="PS00065">
    <property type="entry name" value="D_2_HYDROXYACID_DH_1"/>
    <property type="match status" value="1"/>
</dbReference>
<evidence type="ECO:0000256" key="3">
    <source>
        <dbReference type="ARBA" id="ARBA00022833"/>
    </source>
</evidence>
<dbReference type="InterPro" id="IPR013154">
    <property type="entry name" value="ADH-like_N"/>
</dbReference>
<dbReference type="CDD" id="cd05283">
    <property type="entry name" value="CAD1"/>
    <property type="match status" value="1"/>
</dbReference>
<dbReference type="InterPro" id="IPR013149">
    <property type="entry name" value="ADH-like_C"/>
</dbReference>
<accession>A0ABV7LFS7</accession>
<comment type="cofactor">
    <cofactor evidence="1 5">
        <name>Zn(2+)</name>
        <dbReference type="ChEBI" id="CHEBI:29105"/>
    </cofactor>
</comment>
<dbReference type="GO" id="GO:0016491">
    <property type="term" value="F:oxidoreductase activity"/>
    <property type="evidence" value="ECO:0007669"/>
    <property type="project" value="UniProtKB-KW"/>
</dbReference>
<feature type="domain" description="Enoyl reductase (ER)" evidence="6">
    <location>
        <begin position="9"/>
        <end position="342"/>
    </location>
</feature>
<proteinExistence type="inferred from homology"/>
<evidence type="ECO:0000256" key="1">
    <source>
        <dbReference type="ARBA" id="ARBA00001947"/>
    </source>
</evidence>
<dbReference type="InterPro" id="IPR002328">
    <property type="entry name" value="ADH_Zn_CS"/>
</dbReference>
<dbReference type="SUPFAM" id="SSF50129">
    <property type="entry name" value="GroES-like"/>
    <property type="match status" value="1"/>
</dbReference>
<dbReference type="Pfam" id="PF08240">
    <property type="entry name" value="ADH_N"/>
    <property type="match status" value="1"/>
</dbReference>